<evidence type="ECO:0000256" key="1">
    <source>
        <dbReference type="SAM" id="Coils"/>
    </source>
</evidence>
<evidence type="ECO:0000313" key="2">
    <source>
        <dbReference type="EMBL" id="KAA0916692.1"/>
    </source>
</evidence>
<keyword evidence="1" id="KW-0175">Coiled coil</keyword>
<gene>
    <name evidence="2" type="ORF">FLO80_07665</name>
</gene>
<evidence type="ECO:0008006" key="4">
    <source>
        <dbReference type="Google" id="ProtNLM"/>
    </source>
</evidence>
<dbReference type="Proteomes" id="UP000325291">
    <property type="component" value="Unassembled WGS sequence"/>
</dbReference>
<protein>
    <recommendedName>
        <fullName evidence="4">PIN like domain-containing protein</fullName>
    </recommendedName>
</protein>
<organism evidence="2 3">
    <name type="scientific">Aquicoccus porphyridii</name>
    <dbReference type="NCBI Taxonomy" id="1852029"/>
    <lineage>
        <taxon>Bacteria</taxon>
        <taxon>Pseudomonadati</taxon>
        <taxon>Pseudomonadota</taxon>
        <taxon>Alphaproteobacteria</taxon>
        <taxon>Rhodobacterales</taxon>
        <taxon>Paracoccaceae</taxon>
        <taxon>Aquicoccus</taxon>
    </lineage>
</organism>
<dbReference type="EMBL" id="VINQ01000004">
    <property type="protein sequence ID" value="KAA0916692.1"/>
    <property type="molecule type" value="Genomic_DNA"/>
</dbReference>
<dbReference type="AlphaFoldDB" id="A0A5A9ZI82"/>
<evidence type="ECO:0000313" key="3">
    <source>
        <dbReference type="Proteomes" id="UP000325291"/>
    </source>
</evidence>
<sequence>MKLPPLILYLDTQDYIRLFNEPKEGGTHQTLEQLLTYRDQGKILIGYSWATIIEFITKPTDKFRKERVRRGQLVKDICGRNAFPFLTDLKKGSRFPNNGIWLEAQDGKMVTAKWWRRLMEKQYFEALAEQKNFNRAQRRRLKTRSAMQRLFSENTSTWGTKREDFQGFPVSDELIESGVVTRFMKGRCSDAEFEERMNRWLSDPAEFSRIFYDYADKPNLIEEFTGSSLDKVEDSLQQLHKANSELEEKTSALREELIGAGLDKRAAKKLTKPFKAVKFDPSSVVRRIEEHIGEGRADHIGYYMQRASQKNYNFKRSDLMDIIQMCYVPDCDLFRCDKAMADLYRDYEPFAGKLVAKFGDLPARIEERLRTRIS</sequence>
<feature type="coiled-coil region" evidence="1">
    <location>
        <begin position="229"/>
        <end position="256"/>
    </location>
</feature>
<dbReference type="RefSeq" id="WP_146611030.1">
    <property type="nucleotide sequence ID" value="NZ_VINQ01000004.1"/>
</dbReference>
<accession>A0A5A9ZI82</accession>
<proteinExistence type="predicted"/>
<reference evidence="2 3" key="1">
    <citation type="submission" date="2019-07" db="EMBL/GenBank/DDBJ databases">
        <title>Aquicoccus porphyridii gen. nov., sp. nov., isolated from a small marine red alga, Porphyridium marinum.</title>
        <authorList>
            <person name="Liu L."/>
        </authorList>
    </citation>
    <scope>NUCLEOTIDE SEQUENCE [LARGE SCALE GENOMIC DNA]</scope>
    <source>
        <strain evidence="2 3">L1 8-17</strain>
    </source>
</reference>
<keyword evidence="3" id="KW-1185">Reference proteome</keyword>
<comment type="caution">
    <text evidence="2">The sequence shown here is derived from an EMBL/GenBank/DDBJ whole genome shotgun (WGS) entry which is preliminary data.</text>
</comment>
<name>A0A5A9ZI82_9RHOB</name>